<evidence type="ECO:0000256" key="3">
    <source>
        <dbReference type="ARBA" id="ARBA00022833"/>
    </source>
</evidence>
<evidence type="ECO:0000313" key="10">
    <source>
        <dbReference type="EMBL" id="RMZ97470.1"/>
    </source>
</evidence>
<dbReference type="Pfam" id="PF00270">
    <property type="entry name" value="DEAD"/>
    <property type="match status" value="1"/>
</dbReference>
<accession>A0A3M7PFF7</accession>
<keyword evidence="4" id="KW-0238">DNA-binding</keyword>
<dbReference type="OrthoDB" id="10253415at2759"/>
<dbReference type="PANTHER" id="PTHR13710">
    <property type="entry name" value="DNA HELICASE RECQ FAMILY MEMBER"/>
    <property type="match status" value="1"/>
</dbReference>
<evidence type="ECO:0000256" key="7">
    <source>
        <dbReference type="PROSITE-ProRule" id="PRU00175"/>
    </source>
</evidence>
<feature type="domain" description="RING-type" evidence="8">
    <location>
        <begin position="140"/>
        <end position="179"/>
    </location>
</feature>
<dbReference type="GO" id="GO:0009378">
    <property type="term" value="F:four-way junction helicase activity"/>
    <property type="evidence" value="ECO:0007669"/>
    <property type="project" value="TreeGrafter"/>
</dbReference>
<evidence type="ECO:0000313" key="11">
    <source>
        <dbReference type="Proteomes" id="UP000276133"/>
    </source>
</evidence>
<dbReference type="InterPro" id="IPR027417">
    <property type="entry name" value="P-loop_NTPase"/>
</dbReference>
<dbReference type="Gene3D" id="3.40.50.300">
    <property type="entry name" value="P-loop containing nucleotide triphosphate hydrolases"/>
    <property type="match status" value="1"/>
</dbReference>
<keyword evidence="11" id="KW-1185">Reference proteome</keyword>
<keyword evidence="3" id="KW-0862">Zinc</keyword>
<dbReference type="GO" id="GO:0000724">
    <property type="term" value="P:double-strand break repair via homologous recombination"/>
    <property type="evidence" value="ECO:0007669"/>
    <property type="project" value="TreeGrafter"/>
</dbReference>
<comment type="caution">
    <text evidence="10">The sequence shown here is derived from an EMBL/GenBank/DDBJ whole genome shotgun (WGS) entry which is preliminary data.</text>
</comment>
<gene>
    <name evidence="10" type="ORF">BpHYR1_054654</name>
</gene>
<evidence type="ECO:0000256" key="6">
    <source>
        <dbReference type="ARBA" id="ARBA00023242"/>
    </source>
</evidence>
<dbReference type="AlphaFoldDB" id="A0A3M7PFF7"/>
<dbReference type="GO" id="GO:0043138">
    <property type="term" value="F:3'-5' DNA helicase activity"/>
    <property type="evidence" value="ECO:0007669"/>
    <property type="project" value="TreeGrafter"/>
</dbReference>
<dbReference type="GO" id="GO:0008270">
    <property type="term" value="F:zinc ion binding"/>
    <property type="evidence" value="ECO:0007669"/>
    <property type="project" value="UniProtKB-KW"/>
</dbReference>
<dbReference type="GO" id="GO:0005694">
    <property type="term" value="C:chromosome"/>
    <property type="evidence" value="ECO:0007669"/>
    <property type="project" value="TreeGrafter"/>
</dbReference>
<evidence type="ECO:0000256" key="1">
    <source>
        <dbReference type="ARBA" id="ARBA00005446"/>
    </source>
</evidence>
<dbReference type="GO" id="GO:0005524">
    <property type="term" value="F:ATP binding"/>
    <property type="evidence" value="ECO:0007669"/>
    <property type="project" value="InterPro"/>
</dbReference>
<comment type="similarity">
    <text evidence="1">Belongs to the helicase family. RecQ subfamily.</text>
</comment>
<dbReference type="GO" id="GO:0005737">
    <property type="term" value="C:cytoplasm"/>
    <property type="evidence" value="ECO:0007669"/>
    <property type="project" value="TreeGrafter"/>
</dbReference>
<name>A0A3M7PFF7_BRAPC</name>
<dbReference type="GO" id="GO:0003677">
    <property type="term" value="F:DNA binding"/>
    <property type="evidence" value="ECO:0007669"/>
    <property type="project" value="UniProtKB-KW"/>
</dbReference>
<dbReference type="PROSITE" id="PS50089">
    <property type="entry name" value="ZF_RING_2"/>
    <property type="match status" value="1"/>
</dbReference>
<organism evidence="10 11">
    <name type="scientific">Brachionus plicatilis</name>
    <name type="common">Marine rotifer</name>
    <name type="synonym">Brachionus muelleri</name>
    <dbReference type="NCBI Taxonomy" id="10195"/>
    <lineage>
        <taxon>Eukaryota</taxon>
        <taxon>Metazoa</taxon>
        <taxon>Spiralia</taxon>
        <taxon>Gnathifera</taxon>
        <taxon>Rotifera</taxon>
        <taxon>Eurotatoria</taxon>
        <taxon>Monogononta</taxon>
        <taxon>Pseudotrocha</taxon>
        <taxon>Ploima</taxon>
        <taxon>Brachionidae</taxon>
        <taxon>Brachionus</taxon>
    </lineage>
</organism>
<reference evidence="10 11" key="1">
    <citation type="journal article" date="2018" name="Sci. Rep.">
        <title>Genomic signatures of local adaptation to the degree of environmental predictability in rotifers.</title>
        <authorList>
            <person name="Franch-Gras L."/>
            <person name="Hahn C."/>
            <person name="Garcia-Roger E.M."/>
            <person name="Carmona M.J."/>
            <person name="Serra M."/>
            <person name="Gomez A."/>
        </authorList>
    </citation>
    <scope>NUCLEOTIDE SEQUENCE [LARGE SCALE GENOMIC DNA]</scope>
    <source>
        <strain evidence="10">HYR1</strain>
    </source>
</reference>
<dbReference type="Proteomes" id="UP000276133">
    <property type="component" value="Unassembled WGS sequence"/>
</dbReference>
<dbReference type="SUPFAM" id="SSF52540">
    <property type="entry name" value="P-loop containing nucleoside triphosphate hydrolases"/>
    <property type="match status" value="1"/>
</dbReference>
<evidence type="ECO:0000256" key="2">
    <source>
        <dbReference type="ARBA" id="ARBA00022771"/>
    </source>
</evidence>
<evidence type="ECO:0000256" key="4">
    <source>
        <dbReference type="ARBA" id="ARBA00023125"/>
    </source>
</evidence>
<dbReference type="PROSITE" id="PS51192">
    <property type="entry name" value="HELICASE_ATP_BIND_1"/>
    <property type="match status" value="1"/>
</dbReference>
<keyword evidence="6" id="KW-0539">Nucleus</keyword>
<sequence length="446" mass="51248">MERKFKFKISTSNKCSIVSHLKDDSNGSDSVKPNLFTDSMTGNNFIKINENSKNDKIKKNCLKKIDQNIINRNQTEPKVLEKGDFDDDWTHGKFCELQKENILKKPIATVKPFVKDKNLNDDFLLNGEPQKNEDDDKIMCPSCKCSYSSRSTKRRLVDECGHASCYSCIVKNIPCKICSLEENDSDELDIDFCRIDEIERKAIEKKKNNLRNQSMVEIKTDKKLNLSKLKLMDNENYKNDKDYCVIEDFEFDSTDSGNKNDQMSNSKQTKGVYIPEIEKYEKINWLFNDIKDCSYEFRSVEYEHTDELLTKFRNSFGLKHFRPQQFEAVNAALLGMNVFILMPTGGGKSLCYQLPAVISKGVTFVVSPLKSLIIDQVQKLNALGLSACHMLSDVDSSECDNVYKELVKQEPVYKLVYITPEKLNNSSKLRTVVTNLYNRGMIARLV</sequence>
<dbReference type="InterPro" id="IPR011545">
    <property type="entry name" value="DEAD/DEAH_box_helicase_dom"/>
</dbReference>
<evidence type="ECO:0000256" key="5">
    <source>
        <dbReference type="ARBA" id="ARBA00023235"/>
    </source>
</evidence>
<keyword evidence="2 7" id="KW-0863">Zinc-finger</keyword>
<evidence type="ECO:0000259" key="8">
    <source>
        <dbReference type="PROSITE" id="PS50089"/>
    </source>
</evidence>
<feature type="non-terminal residue" evidence="10">
    <location>
        <position position="446"/>
    </location>
</feature>
<keyword evidence="2 7" id="KW-0479">Metal-binding</keyword>
<protein>
    <submittedName>
        <fullName evidence="10">Bloom syndrome-like protein</fullName>
    </submittedName>
</protein>
<dbReference type="EMBL" id="REGN01011398">
    <property type="protein sequence ID" value="RMZ97470.1"/>
    <property type="molecule type" value="Genomic_DNA"/>
</dbReference>
<proteinExistence type="inferred from homology"/>
<feature type="domain" description="Helicase ATP-binding" evidence="9">
    <location>
        <begin position="329"/>
        <end position="446"/>
    </location>
</feature>
<keyword evidence="5" id="KW-0413">Isomerase</keyword>
<dbReference type="PANTHER" id="PTHR13710:SF153">
    <property type="entry name" value="RECQ-LIKE DNA HELICASE BLM"/>
    <property type="match status" value="1"/>
</dbReference>
<dbReference type="GO" id="GO:0005634">
    <property type="term" value="C:nucleus"/>
    <property type="evidence" value="ECO:0007669"/>
    <property type="project" value="TreeGrafter"/>
</dbReference>
<dbReference type="STRING" id="10195.A0A3M7PFF7"/>
<dbReference type="InterPro" id="IPR014001">
    <property type="entry name" value="Helicase_ATP-bd"/>
</dbReference>
<dbReference type="InterPro" id="IPR001841">
    <property type="entry name" value="Znf_RING"/>
</dbReference>
<evidence type="ECO:0000259" key="9">
    <source>
        <dbReference type="PROSITE" id="PS51192"/>
    </source>
</evidence>